<keyword evidence="2 4" id="KW-0862">Zinc</keyword>
<reference evidence="9" key="2">
    <citation type="submission" date="2015-06" db="EMBL/GenBank/DDBJ databases">
        <authorList>
            <person name="Diene S.M."/>
            <person name="Von Dach E."/>
            <person name="Fankhauser C."/>
            <person name="Schrenzel J."/>
            <person name="Harbarth S."/>
            <person name="Francois P."/>
        </authorList>
    </citation>
    <scope>NUCLEOTIDE SEQUENCE</scope>
    <source>
        <strain evidence="9">MRSA_S26</strain>
    </source>
</reference>
<dbReference type="Proteomes" id="UP000217245">
    <property type="component" value="Chromosome"/>
</dbReference>
<reference evidence="9" key="3">
    <citation type="journal article" date="2016" name="J. Infect. Dis.">
        <title>Comparative Genomics of Community-Associated Methicillin-Resistant Staphylococcus aureus Shows the Emergence of Clone ST8-USA300 in Geneva, Switzerland.</title>
        <authorList>
            <person name="Von Dach E."/>
            <person name="Diene S.M."/>
            <person name="Fankhauser C."/>
            <person name="Schrenzel J."/>
            <person name="Harbarth S."/>
            <person name="Francois P."/>
        </authorList>
    </citation>
    <scope>NUCLEOTIDE SEQUENCE</scope>
    <source>
        <strain evidence="9">MRSA_S26</strain>
    </source>
</reference>
<dbReference type="EMBL" id="LFVP01000003">
    <property type="protein sequence ID" value="KSA80372.1"/>
    <property type="molecule type" value="Genomic_DNA"/>
</dbReference>
<keyword evidence="3" id="KW-0560">Oxidoreductase</keyword>
<dbReference type="InterPro" id="IPR020843">
    <property type="entry name" value="ER"/>
</dbReference>
<organism evidence="10 13">
    <name type="scientific">Staphylococcus aureus</name>
    <dbReference type="NCBI Taxonomy" id="1280"/>
    <lineage>
        <taxon>Bacteria</taxon>
        <taxon>Bacillati</taxon>
        <taxon>Bacillota</taxon>
        <taxon>Bacilli</taxon>
        <taxon>Bacillales</taxon>
        <taxon>Staphylococcaceae</taxon>
        <taxon>Staphylococcus</taxon>
    </lineage>
</organism>
<reference evidence="13 14" key="5">
    <citation type="submission" date="2019-11" db="EMBL/GenBank/DDBJ databases">
        <title>Implementation of targeted gown and glove precautions to prevent Staphylococcus aureus acquisition in community-based nursing homes.</title>
        <authorList>
            <person name="Stine O.C."/>
        </authorList>
    </citation>
    <scope>NUCLEOTIDE SEQUENCE [LARGE SCALE GENOMIC DNA]</scope>
    <source>
        <strain evidence="11 14">S_1081.LBCF.DN</strain>
        <strain evidence="10 13">S_2062.LAUP.DI</strain>
    </source>
</reference>
<dbReference type="CDD" id="cd08236">
    <property type="entry name" value="sugar_DH"/>
    <property type="match status" value="1"/>
</dbReference>
<reference evidence="7" key="1">
    <citation type="journal article" date="2015" name="J. Infect. Dis.">
        <title>Parallel Epidemics of Community-Associated Methicillin-Resistant Staphylococcus aureus USA300 Infection in North and South America.</title>
        <authorList>
            <person name="Planet P.J."/>
            <person name="Diaz L."/>
            <person name="Kolokotronis S.O."/>
            <person name="Narechania A."/>
            <person name="Reyes J."/>
            <person name="Xing G."/>
            <person name="Rincon S."/>
            <person name="Smith H."/>
            <person name="Panesso D."/>
            <person name="Ryan C."/>
            <person name="Smith D.P."/>
            <person name="Guzman M."/>
            <person name="Zurita J."/>
            <person name="Sebra R."/>
            <person name="Deikus G."/>
            <person name="Nolan R.L."/>
            <person name="Tenover F.C."/>
            <person name="Weinstock G.M."/>
            <person name="Robinson D.A."/>
            <person name="Arias C.A."/>
        </authorList>
    </citation>
    <scope>NUCLEOTIDE SEQUENCE</scope>
    <source>
        <strain evidence="7">CA15</strain>
        <strain evidence="8">M121</strain>
    </source>
</reference>
<dbReference type="InterPro" id="IPR050129">
    <property type="entry name" value="Zn_alcohol_dh"/>
</dbReference>
<comment type="cofactor">
    <cofactor evidence="4">
        <name>Zn(2+)</name>
        <dbReference type="ChEBI" id="CHEBI:29105"/>
    </cofactor>
</comment>
<dbReference type="Proteomes" id="UP000478867">
    <property type="component" value="Unassembled WGS sequence"/>
</dbReference>
<name>A0A0D6GH90_STAAU</name>
<dbReference type="Gene3D" id="3.40.50.720">
    <property type="entry name" value="NAD(P)-binding Rossmann-like Domain"/>
    <property type="match status" value="1"/>
</dbReference>
<evidence type="ECO:0000259" key="5">
    <source>
        <dbReference type="SMART" id="SM00829"/>
    </source>
</evidence>
<dbReference type="Proteomes" id="UP000471199">
    <property type="component" value="Unassembled WGS sequence"/>
</dbReference>
<evidence type="ECO:0000313" key="12">
    <source>
        <dbReference type="Proteomes" id="UP000217245"/>
    </source>
</evidence>
<feature type="domain" description="Enoyl reductase (ER)" evidence="5">
    <location>
        <begin position="8"/>
        <end position="344"/>
    </location>
</feature>
<dbReference type="EMBL" id="LALJ01000031">
    <property type="protein sequence ID" value="KMR35670.1"/>
    <property type="molecule type" value="Genomic_DNA"/>
</dbReference>
<dbReference type="SMART" id="SM00829">
    <property type="entry name" value="PKS_ER"/>
    <property type="match status" value="1"/>
</dbReference>
<dbReference type="InterPro" id="IPR011032">
    <property type="entry name" value="GroES-like_sf"/>
</dbReference>
<dbReference type="AlphaFoldDB" id="A0A0D6GH90"/>
<dbReference type="EMBL" id="WPTS01000035">
    <property type="protein sequence ID" value="MVK35707.1"/>
    <property type="molecule type" value="Genomic_DNA"/>
</dbReference>
<evidence type="ECO:0000313" key="14">
    <source>
        <dbReference type="Proteomes" id="UP000478867"/>
    </source>
</evidence>
<reference evidence="6 12" key="4">
    <citation type="submission" date="2017-09" db="EMBL/GenBank/DDBJ databases">
        <title>A single nucleotide polymorphism in the Staphylococcus aureus virulence regulator SaeR abolishes pathogenesis.</title>
        <authorList>
            <person name="Copin R.J."/>
            <person name="Sause W."/>
            <person name="Shopsin B."/>
            <person name="Torres V.J."/>
        </authorList>
    </citation>
    <scope>NUCLEOTIDE SEQUENCE [LARGE SCALE GENOMIC DNA]</scope>
    <source>
        <strain evidence="12">Newman</strain>
        <strain evidence="6">Newman_D2C</strain>
    </source>
</reference>
<dbReference type="InterPro" id="IPR013149">
    <property type="entry name" value="ADH-like_C"/>
</dbReference>
<evidence type="ECO:0000313" key="6">
    <source>
        <dbReference type="EMBL" id="ATC70287.1"/>
    </source>
</evidence>
<evidence type="ECO:0000256" key="4">
    <source>
        <dbReference type="RuleBase" id="RU361277"/>
    </source>
</evidence>
<accession>A0A1E8XB60</accession>
<dbReference type="SUPFAM" id="SSF50129">
    <property type="entry name" value="GroES-like"/>
    <property type="match status" value="1"/>
</dbReference>
<dbReference type="EMBL" id="WPXC01000017">
    <property type="protein sequence ID" value="MVM11006.1"/>
    <property type="molecule type" value="Genomic_DNA"/>
</dbReference>
<dbReference type="EMBL" id="CP023391">
    <property type="protein sequence ID" value="ATC70287.1"/>
    <property type="molecule type" value="Genomic_DNA"/>
</dbReference>
<evidence type="ECO:0000313" key="11">
    <source>
        <dbReference type="EMBL" id="MVM11006.1"/>
    </source>
</evidence>
<keyword evidence="1 4" id="KW-0479">Metal-binding</keyword>
<evidence type="ECO:0000313" key="9">
    <source>
        <dbReference type="EMBL" id="KSA80372.1"/>
    </source>
</evidence>
<dbReference type="PROSITE" id="PS00059">
    <property type="entry name" value="ADH_ZINC"/>
    <property type="match status" value="1"/>
</dbReference>
<dbReference type="EMBL" id="LALQ01000021">
    <property type="protein sequence ID" value="KMR57454.1"/>
    <property type="molecule type" value="Genomic_DNA"/>
</dbReference>
<evidence type="ECO:0000313" key="10">
    <source>
        <dbReference type="EMBL" id="MVK35707.1"/>
    </source>
</evidence>
<evidence type="ECO:0000256" key="2">
    <source>
        <dbReference type="ARBA" id="ARBA00022833"/>
    </source>
</evidence>
<protein>
    <submittedName>
        <fullName evidence="10">Alcohol dehydrogenase catalytic domain-containing protein</fullName>
    </submittedName>
    <submittedName>
        <fullName evidence="6">Galactitol-1-phosphate 5-dehydrogenase</fullName>
    </submittedName>
    <submittedName>
        <fullName evidence="7">Iditol 2-dehydrogenase</fullName>
    </submittedName>
</protein>
<gene>
    <name evidence="9" type="ORF">ACR79_06165</name>
    <name evidence="6" type="ORF">CNH36_01050</name>
    <name evidence="8" type="ORF">EP54_06360</name>
    <name evidence="7" type="ORF">EQ90_12180</name>
    <name evidence="10" type="ORF">GO814_11215</name>
    <name evidence="11" type="ORF">GO942_09915</name>
</gene>
<dbReference type="Gene3D" id="3.90.180.10">
    <property type="entry name" value="Medium-chain alcohol dehydrogenases, catalytic domain"/>
    <property type="match status" value="1"/>
</dbReference>
<dbReference type="SUPFAM" id="SSF51735">
    <property type="entry name" value="NAD(P)-binding Rossmann-fold domains"/>
    <property type="match status" value="1"/>
</dbReference>
<evidence type="ECO:0000313" key="13">
    <source>
        <dbReference type="Proteomes" id="UP000471199"/>
    </source>
</evidence>
<dbReference type="InterPro" id="IPR002328">
    <property type="entry name" value="ADH_Zn_CS"/>
</dbReference>
<sequence length="347" mass="38401">MKALKLYGVEDLRYEDNEKPVIESANDVIIKVRATGICGSDTSRYKKMGPYIKGMPFGHEFSGVVDAIGSDVTHVNVGDKVTGCPAIPCYQCEYCLKGEYARCEKLFVIGSYEPGSFAEYVKLPAQNVLKVPDNVDYIEAAMVEPSAVVAHGFYKSNIQPGMTVAVMGCGSIGLLAIQWARIFGAAHIIAIDIDAHKLDIATSLGAHQTINSKEENLEKFIENHYANQIDLAIESSGAKVTIGQILTLPKKGGEVVLLGIPYDDIEIDRVHFEKILRNELTVCGSWNCLSSNFPGKEWTATLHYMKTKDINVKPIISHFLPLEKGPETFDKLVNKKERFDKVMFTIY</sequence>
<evidence type="ECO:0000313" key="7">
    <source>
        <dbReference type="EMBL" id="KMR35670.1"/>
    </source>
</evidence>
<evidence type="ECO:0000313" key="8">
    <source>
        <dbReference type="EMBL" id="KMR57454.1"/>
    </source>
</evidence>
<dbReference type="InterPro" id="IPR036291">
    <property type="entry name" value="NAD(P)-bd_dom_sf"/>
</dbReference>
<dbReference type="PANTHER" id="PTHR43401:SF2">
    <property type="entry name" value="L-THREONINE 3-DEHYDROGENASE"/>
    <property type="match status" value="1"/>
</dbReference>
<dbReference type="Pfam" id="PF08240">
    <property type="entry name" value="ADH_N"/>
    <property type="match status" value="1"/>
</dbReference>
<dbReference type="Pfam" id="PF00107">
    <property type="entry name" value="ADH_zinc_N"/>
    <property type="match status" value="1"/>
</dbReference>
<dbReference type="PANTHER" id="PTHR43401">
    <property type="entry name" value="L-THREONINE 3-DEHYDROGENASE"/>
    <property type="match status" value="1"/>
</dbReference>
<comment type="similarity">
    <text evidence="4">Belongs to the zinc-containing alcohol dehydrogenase family.</text>
</comment>
<dbReference type="InterPro" id="IPR013154">
    <property type="entry name" value="ADH-like_N"/>
</dbReference>
<evidence type="ECO:0000256" key="1">
    <source>
        <dbReference type="ARBA" id="ARBA00022723"/>
    </source>
</evidence>
<dbReference type="OMA" id="FETWYAM"/>
<evidence type="ECO:0000256" key="3">
    <source>
        <dbReference type="ARBA" id="ARBA00023002"/>
    </source>
</evidence>
<dbReference type="GO" id="GO:0016491">
    <property type="term" value="F:oxidoreductase activity"/>
    <property type="evidence" value="ECO:0007669"/>
    <property type="project" value="UniProtKB-KW"/>
</dbReference>
<dbReference type="Proteomes" id="UP000052129">
    <property type="component" value="Unassembled WGS sequence"/>
</dbReference>
<proteinExistence type="inferred from homology"/>
<dbReference type="GO" id="GO:0008270">
    <property type="term" value="F:zinc ion binding"/>
    <property type="evidence" value="ECO:0007669"/>
    <property type="project" value="InterPro"/>
</dbReference>
<dbReference type="SMR" id="A0A0D6GH90"/>
<dbReference type="RefSeq" id="WP_000645604.1">
    <property type="nucleotide sequence ID" value="NZ_AP014921.1"/>
</dbReference>
<accession>A0A0D6GH90</accession>